<evidence type="ECO:0000256" key="2">
    <source>
        <dbReference type="SAM" id="SignalP"/>
    </source>
</evidence>
<reference evidence="3 4" key="1">
    <citation type="submission" date="2022-06" db="EMBL/GenBank/DDBJ databases">
        <title>Whole-genome of Asaia lannensis strain LMG 27011T.</title>
        <authorList>
            <person name="Sombolestani A."/>
        </authorList>
    </citation>
    <scope>NUCLEOTIDE SEQUENCE [LARGE SCALE GENOMIC DNA]</scope>
    <source>
        <strain evidence="3 4">NBRC 102526</strain>
    </source>
</reference>
<sequence length="386" mass="40794">MIQLRLSLFVFCGLMPVTALASPDTTQAILDDAPYTLRLDTACSSTISIQGTPDQKEAVTLDRQDTGLTFTSSGHDATLQGERCDTGPTLHVRPGTAIIARMRGYGSLNISGVNGPVSLNESGSTNITIDQATALDLNMHGFGSLKLGWLNGPGKLILAGSGNSIIARVDSPSLSARVDGFGGIDLSAGSIGALDAHVHGSGHIAFGGTARTADLTASGYGGISVNEVTGEIRQDAQSPASISLRHGGGKPSHHSATRPILTLPDGTIITSHNLIRPDGSVTAFDDDDGDTADVSPSGHGRKWVWRIGLLVILLVAFRRRLTALLPRGMRAATAMPDNTPSDHPDLVALQARLQRLDQRVGHVEQCVTSRDFHLHREFQHLARRHG</sequence>
<evidence type="ECO:0000313" key="3">
    <source>
        <dbReference type="EMBL" id="MCO6158773.1"/>
    </source>
</evidence>
<feature type="compositionally biased region" description="Basic residues" evidence="1">
    <location>
        <begin position="247"/>
        <end position="256"/>
    </location>
</feature>
<name>A0ABT1CEW8_9PROT</name>
<proteinExistence type="predicted"/>
<evidence type="ECO:0000313" key="4">
    <source>
        <dbReference type="Proteomes" id="UP001523401"/>
    </source>
</evidence>
<comment type="caution">
    <text evidence="3">The sequence shown here is derived from an EMBL/GenBank/DDBJ whole genome shotgun (WGS) entry which is preliminary data.</text>
</comment>
<feature type="signal peptide" evidence="2">
    <location>
        <begin position="1"/>
        <end position="21"/>
    </location>
</feature>
<organism evidence="3 4">
    <name type="scientific">Asaia lannensis NBRC 102526</name>
    <dbReference type="NCBI Taxonomy" id="1307926"/>
    <lineage>
        <taxon>Bacteria</taxon>
        <taxon>Pseudomonadati</taxon>
        <taxon>Pseudomonadota</taxon>
        <taxon>Alphaproteobacteria</taxon>
        <taxon>Acetobacterales</taxon>
        <taxon>Acetobacteraceae</taxon>
        <taxon>Asaia</taxon>
    </lineage>
</organism>
<gene>
    <name evidence="3" type="ORF">NF685_01855</name>
</gene>
<dbReference type="Gene3D" id="2.160.20.120">
    <property type="match status" value="1"/>
</dbReference>
<evidence type="ECO:0000256" key="1">
    <source>
        <dbReference type="SAM" id="MobiDB-lite"/>
    </source>
</evidence>
<feature type="region of interest" description="Disordered" evidence="1">
    <location>
        <begin position="236"/>
        <end position="259"/>
    </location>
</feature>
<feature type="chain" id="PRO_5045130759" evidence="2">
    <location>
        <begin position="22"/>
        <end position="386"/>
    </location>
</feature>
<keyword evidence="2" id="KW-0732">Signal</keyword>
<keyword evidence="4" id="KW-1185">Reference proteome</keyword>
<dbReference type="EMBL" id="JAMXQU010000001">
    <property type="protein sequence ID" value="MCO6158773.1"/>
    <property type="molecule type" value="Genomic_DNA"/>
</dbReference>
<accession>A0ABT1CEW8</accession>
<dbReference type="Proteomes" id="UP001523401">
    <property type="component" value="Unassembled WGS sequence"/>
</dbReference>
<protein>
    <submittedName>
        <fullName evidence="3">DUF2807 domain-containing protein</fullName>
    </submittedName>
</protein>
<dbReference type="RefSeq" id="WP_252848357.1">
    <property type="nucleotide sequence ID" value="NZ_BAPW01000034.1"/>
</dbReference>